<proteinExistence type="predicted"/>
<protein>
    <submittedName>
        <fullName evidence="2">Uncharacterized protein</fullName>
    </submittedName>
</protein>
<gene>
    <name evidence="2" type="ORF">D9V34_11110</name>
</gene>
<sequence>MYASFAGSGIRLLLPLAAAYLGGGRLARELRAGWIPFVRARIDIRRYLVTLLGRGVAVSGVGFALIGLIWWITAATIVPTLFPRAIVPEEFGPSAEAVQTAAELGGPLVVLLRGGGVIFGAGVALWLGLHAAVFAALGFVAALLIRSRVLALLFPLAVYMIQSVIAQVGSRPELSFIIGAVYPGGLQRFTLGDALAPGLILAVLVALALVIVLARSRSQPRLA</sequence>
<keyword evidence="3" id="KW-1185">Reference proteome</keyword>
<feature type="transmembrane region" description="Helical" evidence="1">
    <location>
        <begin position="149"/>
        <end position="169"/>
    </location>
</feature>
<comment type="caution">
    <text evidence="2">The sequence shown here is derived from an EMBL/GenBank/DDBJ whole genome shotgun (WGS) entry which is preliminary data.</text>
</comment>
<dbReference type="AlphaFoldDB" id="A0A3L7APC7"/>
<accession>A0A3L7APC7</accession>
<keyword evidence="1" id="KW-1133">Transmembrane helix</keyword>
<dbReference type="EMBL" id="RCUY01000009">
    <property type="protein sequence ID" value="RLP82329.1"/>
    <property type="molecule type" value="Genomic_DNA"/>
</dbReference>
<reference evidence="2 3" key="1">
    <citation type="submission" date="2018-10" db="EMBL/GenBank/DDBJ databases">
        <authorList>
            <person name="Li J."/>
        </authorList>
    </citation>
    <scope>NUCLEOTIDE SEQUENCE [LARGE SCALE GENOMIC DNA]</scope>
    <source>
        <strain evidence="2 3">JCM 11654</strain>
    </source>
</reference>
<organism evidence="2 3">
    <name type="scientific">Mycetocola lacteus</name>
    <dbReference type="NCBI Taxonomy" id="76637"/>
    <lineage>
        <taxon>Bacteria</taxon>
        <taxon>Bacillati</taxon>
        <taxon>Actinomycetota</taxon>
        <taxon>Actinomycetes</taxon>
        <taxon>Micrococcales</taxon>
        <taxon>Microbacteriaceae</taxon>
        <taxon>Mycetocola</taxon>
    </lineage>
</organism>
<name>A0A3L7APC7_9MICO</name>
<evidence type="ECO:0000256" key="1">
    <source>
        <dbReference type="SAM" id="Phobius"/>
    </source>
</evidence>
<keyword evidence="1" id="KW-0472">Membrane</keyword>
<feature type="transmembrane region" description="Helical" evidence="1">
    <location>
        <begin position="117"/>
        <end position="142"/>
    </location>
</feature>
<evidence type="ECO:0000313" key="2">
    <source>
        <dbReference type="EMBL" id="RLP82329.1"/>
    </source>
</evidence>
<feature type="transmembrane region" description="Helical" evidence="1">
    <location>
        <begin position="48"/>
        <end position="72"/>
    </location>
</feature>
<evidence type="ECO:0000313" key="3">
    <source>
        <dbReference type="Proteomes" id="UP000269438"/>
    </source>
</evidence>
<feature type="transmembrane region" description="Helical" evidence="1">
    <location>
        <begin position="194"/>
        <end position="214"/>
    </location>
</feature>
<keyword evidence="1" id="KW-0812">Transmembrane</keyword>
<dbReference type="Proteomes" id="UP000269438">
    <property type="component" value="Unassembled WGS sequence"/>
</dbReference>